<dbReference type="Proteomes" id="UP000664545">
    <property type="component" value="Unassembled WGS sequence"/>
</dbReference>
<dbReference type="RefSeq" id="WP_206583314.1">
    <property type="nucleotide sequence ID" value="NZ_JAFJZZ010000010.1"/>
</dbReference>
<evidence type="ECO:0000313" key="1">
    <source>
        <dbReference type="EMBL" id="MBN7774471.1"/>
    </source>
</evidence>
<accession>A0A939DB31</accession>
<keyword evidence="2" id="KW-1185">Reference proteome</keyword>
<dbReference type="Gene3D" id="3.40.50.720">
    <property type="entry name" value="NAD(P)-binding Rossmann-like Domain"/>
    <property type="match status" value="1"/>
</dbReference>
<reference evidence="1" key="1">
    <citation type="submission" date="2021-02" db="EMBL/GenBank/DDBJ databases">
        <title>Abyssanaerobacter marinus gen.nov., sp., nov, anaerobic bacterium isolated from the Onnuri vent field of Indian Ocean and suggestion of Mogibacteriaceae fam. nov., and proposal of reclassification of ambiguous this family's genus member.</title>
        <authorList>
            <person name="Kim Y.J."/>
            <person name="Yang J.-A."/>
        </authorList>
    </citation>
    <scope>NUCLEOTIDE SEQUENCE</scope>
    <source>
        <strain evidence="1">DSM 2634</strain>
    </source>
</reference>
<dbReference type="PANTHER" id="PTHR13812">
    <property type="entry name" value="KETIMINE REDUCTASE MU-CRYSTALLIN"/>
    <property type="match status" value="1"/>
</dbReference>
<dbReference type="InterPro" id="IPR023401">
    <property type="entry name" value="ODC_N"/>
</dbReference>
<dbReference type="Pfam" id="PF02423">
    <property type="entry name" value="OCD_Mu_crystall"/>
    <property type="match status" value="1"/>
</dbReference>
<dbReference type="InterPro" id="IPR003462">
    <property type="entry name" value="ODC_Mu_crystall"/>
</dbReference>
<organism evidence="1 2">
    <name type="scientific">Clostridium aminobutyricum</name>
    <dbReference type="NCBI Taxonomy" id="33953"/>
    <lineage>
        <taxon>Bacteria</taxon>
        <taxon>Bacillati</taxon>
        <taxon>Bacillota</taxon>
        <taxon>Clostridia</taxon>
        <taxon>Eubacteriales</taxon>
        <taxon>Clostridiaceae</taxon>
        <taxon>Clostridium</taxon>
    </lineage>
</organism>
<dbReference type="PIRSF" id="PIRSF001439">
    <property type="entry name" value="CryM"/>
    <property type="match status" value="1"/>
</dbReference>
<dbReference type="AlphaFoldDB" id="A0A939DB31"/>
<dbReference type="PANTHER" id="PTHR13812:SF19">
    <property type="entry name" value="KETIMINE REDUCTASE MU-CRYSTALLIN"/>
    <property type="match status" value="1"/>
</dbReference>
<protein>
    <submittedName>
        <fullName evidence="1">Ornithine cyclodeaminase family protein</fullName>
    </submittedName>
</protein>
<proteinExistence type="predicted"/>
<dbReference type="GO" id="GO:0005737">
    <property type="term" value="C:cytoplasm"/>
    <property type="evidence" value="ECO:0007669"/>
    <property type="project" value="TreeGrafter"/>
</dbReference>
<dbReference type="EMBL" id="JAFJZZ010000010">
    <property type="protein sequence ID" value="MBN7774471.1"/>
    <property type="molecule type" value="Genomic_DNA"/>
</dbReference>
<sequence>MTKEEYRNWISEYLDIGKEVLYLTQEDVRKIPLSPSEVLELTEKALIAYSAKKTDMPAKIGIHPLPETFFHAMPAYVPEAYAAGIKWGSCYPENKKRYGYSQANGLILFNDHLSGVPLSILDCIYVTEIRTAAVSYASAKVLADSNATTFGMIGCGVEGRQHVKNISDVLPKLEKIIIYDIWEEAADRLIQDFQPEIQAKIIKAKSFEEIAKSSEVLTSATVITEKPEPKIKDEWIGAGQTLLLCDCHSLYEDKTIKRADKYLVDSIEQHQLLQGYGYYPDGLPAIYAETGEVVGGTKKGRESGDELIVCNNVGMAVEDMFVVRSLFDRALETGIGRKLPL</sequence>
<comment type="caution">
    <text evidence="1">The sequence shown here is derived from an EMBL/GenBank/DDBJ whole genome shotgun (WGS) entry which is preliminary data.</text>
</comment>
<gene>
    <name evidence="1" type="ORF">JYB65_13980</name>
</gene>
<dbReference type="InterPro" id="IPR036291">
    <property type="entry name" value="NAD(P)-bd_dom_sf"/>
</dbReference>
<dbReference type="Gene3D" id="3.30.1780.10">
    <property type="entry name" value="ornithine cyclodeaminase, domain 1"/>
    <property type="match status" value="1"/>
</dbReference>
<evidence type="ECO:0000313" key="2">
    <source>
        <dbReference type="Proteomes" id="UP000664545"/>
    </source>
</evidence>
<name>A0A939DB31_CLOAM</name>
<dbReference type="SUPFAM" id="SSF51735">
    <property type="entry name" value="NAD(P)-binding Rossmann-fold domains"/>
    <property type="match status" value="1"/>
</dbReference>